<organism evidence="13">
    <name type="scientific">freshwater metagenome</name>
    <dbReference type="NCBI Taxonomy" id="449393"/>
    <lineage>
        <taxon>unclassified sequences</taxon>
        <taxon>metagenomes</taxon>
        <taxon>ecological metagenomes</taxon>
    </lineage>
</organism>
<dbReference type="InterPro" id="IPR003171">
    <property type="entry name" value="Mehydrof_redctse-like"/>
</dbReference>
<gene>
    <name evidence="12" type="ORF">UFOPK3495_00696</name>
    <name evidence="13" type="ORF">UFOPK4237_00647</name>
</gene>
<keyword evidence="5" id="KW-0285">Flavoprotein</keyword>
<keyword evidence="6" id="KW-0274">FAD</keyword>
<comment type="pathway">
    <text evidence="10">Amino-acid biosynthesis; L-methionine biosynthesis via de novo pathway.</text>
</comment>
<dbReference type="InterPro" id="IPR004620">
    <property type="entry name" value="MTHF_reductase_bac"/>
</dbReference>
<protein>
    <recommendedName>
        <fullName evidence="11">methylenetetrahydrofolate reductase (NADH)</fullName>
        <ecNumber evidence="11">1.5.1.54</ecNumber>
    </recommendedName>
</protein>
<dbReference type="CDD" id="cd00537">
    <property type="entry name" value="MTHFR"/>
    <property type="match status" value="1"/>
</dbReference>
<evidence type="ECO:0000256" key="5">
    <source>
        <dbReference type="ARBA" id="ARBA00022630"/>
    </source>
</evidence>
<proteinExistence type="inferred from homology"/>
<dbReference type="GO" id="GO:0071949">
    <property type="term" value="F:FAD binding"/>
    <property type="evidence" value="ECO:0007669"/>
    <property type="project" value="TreeGrafter"/>
</dbReference>
<name>A0A6J7S8A9_9ZZZZ</name>
<evidence type="ECO:0000256" key="7">
    <source>
        <dbReference type="ARBA" id="ARBA00023002"/>
    </source>
</evidence>
<evidence type="ECO:0000256" key="4">
    <source>
        <dbReference type="ARBA" id="ARBA00022605"/>
    </source>
</evidence>
<accession>A0A6J7S8A9</accession>
<dbReference type="EMBL" id="CAFBPZ010000032">
    <property type="protein sequence ID" value="CAB5037485.1"/>
    <property type="molecule type" value="Genomic_DNA"/>
</dbReference>
<comment type="similarity">
    <text evidence="3">Belongs to the methylenetetrahydrofolate reductase family.</text>
</comment>
<dbReference type="GO" id="GO:0005829">
    <property type="term" value="C:cytosol"/>
    <property type="evidence" value="ECO:0007669"/>
    <property type="project" value="InterPro"/>
</dbReference>
<evidence type="ECO:0000256" key="6">
    <source>
        <dbReference type="ARBA" id="ARBA00022827"/>
    </source>
</evidence>
<dbReference type="GO" id="GO:0035999">
    <property type="term" value="P:tetrahydrofolate interconversion"/>
    <property type="evidence" value="ECO:0007669"/>
    <property type="project" value="UniProtKB-UniPathway"/>
</dbReference>
<evidence type="ECO:0000313" key="13">
    <source>
        <dbReference type="EMBL" id="CAB5037485.1"/>
    </source>
</evidence>
<evidence type="ECO:0000256" key="3">
    <source>
        <dbReference type="ARBA" id="ARBA00006743"/>
    </source>
</evidence>
<evidence type="ECO:0000256" key="1">
    <source>
        <dbReference type="ARBA" id="ARBA00001974"/>
    </source>
</evidence>
<evidence type="ECO:0000256" key="2">
    <source>
        <dbReference type="ARBA" id="ARBA00004777"/>
    </source>
</evidence>
<dbReference type="EC" id="1.5.1.54" evidence="11"/>
<evidence type="ECO:0000256" key="9">
    <source>
        <dbReference type="ARBA" id="ARBA00023167"/>
    </source>
</evidence>
<evidence type="ECO:0000256" key="8">
    <source>
        <dbReference type="ARBA" id="ARBA00023027"/>
    </source>
</evidence>
<dbReference type="AlphaFoldDB" id="A0A6J7S8A9"/>
<dbReference type="PANTHER" id="PTHR45754">
    <property type="entry name" value="METHYLENETETRAHYDROFOLATE REDUCTASE"/>
    <property type="match status" value="1"/>
</dbReference>
<evidence type="ECO:0000313" key="12">
    <source>
        <dbReference type="EMBL" id="CAB4895980.1"/>
    </source>
</evidence>
<keyword evidence="4" id="KW-0028">Amino-acid biosynthesis</keyword>
<evidence type="ECO:0000256" key="11">
    <source>
        <dbReference type="ARBA" id="ARBA00034529"/>
    </source>
</evidence>
<comment type="cofactor">
    <cofactor evidence="1">
        <name>FAD</name>
        <dbReference type="ChEBI" id="CHEBI:57692"/>
    </cofactor>
</comment>
<dbReference type="InterPro" id="IPR029041">
    <property type="entry name" value="FAD-linked_oxidoreductase-like"/>
</dbReference>
<reference evidence="13" key="1">
    <citation type="submission" date="2020-05" db="EMBL/GenBank/DDBJ databases">
        <authorList>
            <person name="Chiriac C."/>
            <person name="Salcher M."/>
            <person name="Ghai R."/>
            <person name="Kavagutti S V."/>
        </authorList>
    </citation>
    <scope>NUCLEOTIDE SEQUENCE</scope>
</reference>
<dbReference type="EMBL" id="CAFBMC010000028">
    <property type="protein sequence ID" value="CAB4895980.1"/>
    <property type="molecule type" value="Genomic_DNA"/>
</dbReference>
<keyword evidence="9" id="KW-0486">Methionine biosynthesis</keyword>
<sequence length="298" mass="31750">MTHPAGGPDLGTLLAQGGRSFSFELFPPKTDEGERALWQTVRDLERLHPTFVSVTYGAGGSTRDRTVRITAEIAEQTSMVPVAHLTCVGASREELRGVIAEYADAGITTILALRGDPPGGPTAGWTPHPDGLQHADELVELIKSLGNFTVGVAAFPEGHPSSPDLDTDARVLAAKQDAGAEFAVTQFFFRSRDYADLLERASAHGVSMPIIPGLMPVTNVAQISRFAELSGAAFPPELAARFEVVKADDDAVRKLGVEIAVEISNELLDMGAPGLHFYTLNRSTSTVQVYEALGLGSR</sequence>
<keyword evidence="8" id="KW-0520">NAD</keyword>
<comment type="pathway">
    <text evidence="2">One-carbon metabolism; tetrahydrofolate interconversion.</text>
</comment>
<evidence type="ECO:0000256" key="10">
    <source>
        <dbReference type="ARBA" id="ARBA00034478"/>
    </source>
</evidence>
<dbReference type="Gene3D" id="3.20.20.220">
    <property type="match status" value="1"/>
</dbReference>
<dbReference type="SUPFAM" id="SSF51730">
    <property type="entry name" value="FAD-linked oxidoreductase"/>
    <property type="match status" value="1"/>
</dbReference>
<dbReference type="Pfam" id="PF02219">
    <property type="entry name" value="MTHFR"/>
    <property type="match status" value="1"/>
</dbReference>
<dbReference type="GO" id="GO:0009086">
    <property type="term" value="P:methionine biosynthetic process"/>
    <property type="evidence" value="ECO:0007669"/>
    <property type="project" value="UniProtKB-KW"/>
</dbReference>
<dbReference type="NCBIfam" id="TIGR00676">
    <property type="entry name" value="fadh2"/>
    <property type="match status" value="1"/>
</dbReference>
<dbReference type="UniPathway" id="UPA00193"/>
<dbReference type="PANTHER" id="PTHR45754:SF3">
    <property type="entry name" value="METHYLENETETRAHYDROFOLATE REDUCTASE (NADPH)"/>
    <property type="match status" value="1"/>
</dbReference>
<dbReference type="GO" id="GO:0106312">
    <property type="term" value="F:methylenetetrahydrofolate reductase (NADH) activity"/>
    <property type="evidence" value="ECO:0007669"/>
    <property type="project" value="UniProtKB-EC"/>
</dbReference>
<keyword evidence="7" id="KW-0560">Oxidoreductase</keyword>